<proteinExistence type="predicted"/>
<feature type="region of interest" description="Disordered" evidence="1">
    <location>
        <begin position="1"/>
        <end position="105"/>
    </location>
</feature>
<evidence type="ECO:0000313" key="2">
    <source>
        <dbReference type="EMBL" id="KAA1122004.1"/>
    </source>
</evidence>
<evidence type="ECO:0000313" key="3">
    <source>
        <dbReference type="Proteomes" id="UP000325313"/>
    </source>
</evidence>
<dbReference type="AlphaFoldDB" id="A0A5B0RAZ8"/>
<protein>
    <submittedName>
        <fullName evidence="2">Uncharacterized protein</fullName>
    </submittedName>
</protein>
<reference evidence="2 3" key="1">
    <citation type="submission" date="2019-05" db="EMBL/GenBank/DDBJ databases">
        <title>Emergence of the Ug99 lineage of the wheat stem rust pathogen through somatic hybridization.</title>
        <authorList>
            <person name="Li F."/>
            <person name="Upadhyaya N.M."/>
            <person name="Sperschneider J."/>
            <person name="Matny O."/>
            <person name="Nguyen-Phuc H."/>
            <person name="Mago R."/>
            <person name="Raley C."/>
            <person name="Miller M.E."/>
            <person name="Silverstein K.A.T."/>
            <person name="Henningsen E."/>
            <person name="Hirsch C.D."/>
            <person name="Visser B."/>
            <person name="Pretorius Z.A."/>
            <person name="Steffenson B.J."/>
            <person name="Schwessinger B."/>
            <person name="Dodds P.N."/>
            <person name="Figueroa M."/>
        </authorList>
    </citation>
    <scope>NUCLEOTIDE SEQUENCE [LARGE SCALE GENOMIC DNA]</scope>
    <source>
        <strain evidence="2 3">Ug99</strain>
    </source>
</reference>
<feature type="compositionally biased region" description="Low complexity" evidence="1">
    <location>
        <begin position="1"/>
        <end position="16"/>
    </location>
</feature>
<gene>
    <name evidence="2" type="ORF">PGTUg99_017562</name>
</gene>
<organism evidence="2 3">
    <name type="scientific">Puccinia graminis f. sp. tritici</name>
    <dbReference type="NCBI Taxonomy" id="56615"/>
    <lineage>
        <taxon>Eukaryota</taxon>
        <taxon>Fungi</taxon>
        <taxon>Dikarya</taxon>
        <taxon>Basidiomycota</taxon>
        <taxon>Pucciniomycotina</taxon>
        <taxon>Pucciniomycetes</taxon>
        <taxon>Pucciniales</taxon>
        <taxon>Pucciniaceae</taxon>
        <taxon>Puccinia</taxon>
    </lineage>
</organism>
<accession>A0A5B0RAZ8</accession>
<feature type="compositionally biased region" description="Basic and acidic residues" evidence="1">
    <location>
        <begin position="22"/>
        <end position="31"/>
    </location>
</feature>
<feature type="compositionally biased region" description="Basic and acidic residues" evidence="1">
    <location>
        <begin position="42"/>
        <end position="56"/>
    </location>
</feature>
<dbReference type="EMBL" id="VDEP01000236">
    <property type="protein sequence ID" value="KAA1122004.1"/>
    <property type="molecule type" value="Genomic_DNA"/>
</dbReference>
<comment type="caution">
    <text evidence="2">The sequence shown here is derived from an EMBL/GenBank/DDBJ whole genome shotgun (WGS) entry which is preliminary data.</text>
</comment>
<name>A0A5B0RAZ8_PUCGR</name>
<feature type="compositionally biased region" description="Basic and acidic residues" evidence="1">
    <location>
        <begin position="96"/>
        <end position="105"/>
    </location>
</feature>
<evidence type="ECO:0000256" key="1">
    <source>
        <dbReference type="SAM" id="MobiDB-lite"/>
    </source>
</evidence>
<dbReference type="Proteomes" id="UP000325313">
    <property type="component" value="Unassembled WGS sequence"/>
</dbReference>
<sequence length="105" mass="11921">MHSLLPPALRSSSSRAQLRTDFSMEEKREQANPELPCAQKIRLGEPSHDNRITPNRDKKRTNLRPSRSTLRPATPKKATLALPSKKRTNHSVDSSVLRDKKTLLK</sequence>